<comment type="caution">
    <text evidence="1">The sequence shown here is derived from an EMBL/GenBank/DDBJ whole genome shotgun (WGS) entry which is preliminary data.</text>
</comment>
<evidence type="ECO:0000313" key="2">
    <source>
        <dbReference type="Proteomes" id="UP001485043"/>
    </source>
</evidence>
<protein>
    <submittedName>
        <fullName evidence="1">Uncharacterized protein</fullName>
    </submittedName>
</protein>
<dbReference type="EMBL" id="JALJOV010001148">
    <property type="protein sequence ID" value="KAK9853366.1"/>
    <property type="molecule type" value="Genomic_DNA"/>
</dbReference>
<sequence>MVFSEVRIGSLQVRTGRVPDLLDDINSLQQAQLVLQGASDQNSLAECMPLQCIRRYLSASHRPMHNLILRLEACASTKTGAEIKGLEVAKASLLIAGSTDDVRVTTLPEVLALVKFRGVAFTSRHPRTLMKQFWRPSAWADACLCRGDLRVLHIGPADIRLFRLGFWDDCKSDGSNLAGLTNVRRDWVNWGS</sequence>
<evidence type="ECO:0000313" key="1">
    <source>
        <dbReference type="EMBL" id="KAK9853366.1"/>
    </source>
</evidence>
<reference evidence="1 2" key="1">
    <citation type="journal article" date="2024" name="Nat. Commun.">
        <title>Phylogenomics reveals the evolutionary origins of lichenization in chlorophyte algae.</title>
        <authorList>
            <person name="Puginier C."/>
            <person name="Libourel C."/>
            <person name="Otte J."/>
            <person name="Skaloud P."/>
            <person name="Haon M."/>
            <person name="Grisel S."/>
            <person name="Petersen M."/>
            <person name="Berrin J.G."/>
            <person name="Delaux P.M."/>
            <person name="Dal Grande F."/>
            <person name="Keller J."/>
        </authorList>
    </citation>
    <scope>NUCLEOTIDE SEQUENCE [LARGE SCALE GENOMIC DNA]</scope>
    <source>
        <strain evidence="1 2">SAG 2523</strain>
    </source>
</reference>
<gene>
    <name evidence="1" type="ORF">WJX84_002619</name>
</gene>
<name>A0AAW1SPS2_9CHLO</name>
<accession>A0AAW1SPS2</accession>
<dbReference type="Proteomes" id="UP001485043">
    <property type="component" value="Unassembled WGS sequence"/>
</dbReference>
<organism evidence="1 2">
    <name type="scientific">Apatococcus fuscideae</name>
    <dbReference type="NCBI Taxonomy" id="2026836"/>
    <lineage>
        <taxon>Eukaryota</taxon>
        <taxon>Viridiplantae</taxon>
        <taxon>Chlorophyta</taxon>
        <taxon>core chlorophytes</taxon>
        <taxon>Trebouxiophyceae</taxon>
        <taxon>Chlorellales</taxon>
        <taxon>Chlorellaceae</taxon>
        <taxon>Apatococcus</taxon>
    </lineage>
</organism>
<proteinExistence type="predicted"/>
<dbReference type="AlphaFoldDB" id="A0AAW1SPS2"/>
<keyword evidence="2" id="KW-1185">Reference proteome</keyword>